<keyword evidence="1" id="KW-0067">ATP-binding</keyword>
<dbReference type="GO" id="GO:0008360">
    <property type="term" value="P:regulation of cell shape"/>
    <property type="evidence" value="ECO:0007669"/>
    <property type="project" value="UniProtKB-KW"/>
</dbReference>
<comment type="catalytic activity">
    <reaction evidence="1">
        <text>beta-D-GlcNAc-(1-&gt;4)-Mur2Ac(oyl-L-Ala-gamma-D-O-P-Glu-L-Lys-D-Ala-D-Ala)-di-trans,octa-cis-undecaprenyl diphosphate + NH4(+) = beta-D-GlcNAc-(1-&gt;4)-Mur2Ac(oyl-L-Ala-D-isoglutaminyl-L-Lys-D-Ala-D-Ala)-di-trans,octa-cis-undecaprenyl diphosphate + phosphate + H(+)</text>
        <dbReference type="Rhea" id="RHEA:57932"/>
        <dbReference type="ChEBI" id="CHEBI:15378"/>
        <dbReference type="ChEBI" id="CHEBI:28938"/>
        <dbReference type="ChEBI" id="CHEBI:43474"/>
        <dbReference type="ChEBI" id="CHEBI:62233"/>
        <dbReference type="ChEBI" id="CHEBI:143132"/>
    </reaction>
</comment>
<dbReference type="GO" id="GO:0009252">
    <property type="term" value="P:peptidoglycan biosynthetic process"/>
    <property type="evidence" value="ECO:0007669"/>
    <property type="project" value="UniProtKB-UniRule"/>
</dbReference>
<dbReference type="PANTHER" id="PTHR23135:SF7">
    <property type="entry name" value="LIPID II ISOGLUTAMINYL SYNTHASE (GLUTAMINE-HYDROLYZING) SUBUNIT MURT"/>
    <property type="match status" value="1"/>
</dbReference>
<reference evidence="4 5" key="1">
    <citation type="journal article" date="2018" name="Sci. Rep.">
        <title>A novel species of the marine cyanobacterium Acaryochloris with a unique pigment content and lifestyle.</title>
        <authorList>
            <person name="Partensky F."/>
            <person name="Six C."/>
            <person name="Ratin M."/>
            <person name="Garczarek L."/>
            <person name="Vaulot D."/>
            <person name="Probert I."/>
            <person name="Calteau A."/>
            <person name="Gourvil P."/>
            <person name="Marie D."/>
            <person name="Grebert T."/>
            <person name="Bouchier C."/>
            <person name="Le Panse S."/>
            <person name="Gachenot M."/>
            <person name="Rodriguez F."/>
            <person name="Garrido J.L."/>
        </authorList>
    </citation>
    <scope>NUCLEOTIDE SEQUENCE [LARGE SCALE GENOMIC DNA]</scope>
    <source>
        <strain evidence="4 5">RCC1774</strain>
    </source>
</reference>
<evidence type="ECO:0000259" key="3">
    <source>
        <dbReference type="Pfam" id="PF08353"/>
    </source>
</evidence>
<comment type="subunit">
    <text evidence="1">Forms a heterodimer with GatD.</text>
</comment>
<keyword evidence="1" id="KW-0961">Cell wall biogenesis/degradation</keyword>
<dbReference type="Pfam" id="PF08245">
    <property type="entry name" value="Mur_ligase_M"/>
    <property type="match status" value="1"/>
</dbReference>
<dbReference type="GO" id="GO:0016881">
    <property type="term" value="F:acid-amino acid ligase activity"/>
    <property type="evidence" value="ECO:0007669"/>
    <property type="project" value="InterPro"/>
</dbReference>
<accession>A0A2W1JTR3</accession>
<comment type="caution">
    <text evidence="4">The sequence shown here is derived from an EMBL/GenBank/DDBJ whole genome shotgun (WGS) entry which is preliminary data.</text>
</comment>
<dbReference type="HAMAP" id="MF_02214">
    <property type="entry name" value="Lipid_II_synth_MurT"/>
    <property type="match status" value="1"/>
</dbReference>
<dbReference type="Proteomes" id="UP000248857">
    <property type="component" value="Unassembled WGS sequence"/>
</dbReference>
<evidence type="ECO:0000259" key="2">
    <source>
        <dbReference type="Pfam" id="PF08245"/>
    </source>
</evidence>
<keyword evidence="1 4" id="KW-0436">Ligase</keyword>
<dbReference type="EC" id="6.3.5.13" evidence="1"/>
<keyword evidence="5" id="KW-1185">Reference proteome</keyword>
<keyword evidence="1" id="KW-0547">Nucleotide-binding</keyword>
<proteinExistence type="inferred from homology"/>
<dbReference type="Pfam" id="PF08353">
    <property type="entry name" value="MurT_C"/>
    <property type="match status" value="1"/>
</dbReference>
<dbReference type="GO" id="GO:0071555">
    <property type="term" value="P:cell wall organization"/>
    <property type="evidence" value="ECO:0007669"/>
    <property type="project" value="UniProtKB-KW"/>
</dbReference>
<evidence type="ECO:0000313" key="4">
    <source>
        <dbReference type="EMBL" id="PZD72281.1"/>
    </source>
</evidence>
<feature type="domain" description="Mur ligase central" evidence="2">
    <location>
        <begin position="63"/>
        <end position="276"/>
    </location>
</feature>
<dbReference type="GO" id="GO:0005524">
    <property type="term" value="F:ATP binding"/>
    <property type="evidence" value="ECO:0007669"/>
    <property type="project" value="UniProtKB-UniRule"/>
</dbReference>
<dbReference type="RefSeq" id="WP_110987260.1">
    <property type="nucleotide sequence ID" value="NZ_CAWNWM010000011.1"/>
</dbReference>
<dbReference type="AlphaFoldDB" id="A0A2W1JTR3"/>
<comment type="similarity">
    <text evidence="1">Belongs to the MurCDEF family. MurT subfamily.</text>
</comment>
<comment type="caution">
    <text evidence="1">Lacks conserved residue(s) required for the propagation of feature annotation.</text>
</comment>
<comment type="catalytic activity">
    <reaction evidence="1">
        <text>beta-D-GlcNAc-(1-&gt;4)-Mur2Ac(oyl-L-Ala-gamma-D-Glu-L-Lys-D-Ala-D-Ala)-di-trans,octa-cis-undecaprenyl diphosphate + L-glutamine + ATP + H2O = beta-D-GlcNAc-(1-&gt;4)-Mur2Ac(oyl-L-Ala-D-isoglutaminyl-L-Lys-D-Ala-D-Ala)-di-trans,octa-cis-undecaprenyl diphosphate + L-glutamate + ADP + phosphate + H(+)</text>
        <dbReference type="Rhea" id="RHEA:57928"/>
        <dbReference type="ChEBI" id="CHEBI:15377"/>
        <dbReference type="ChEBI" id="CHEBI:15378"/>
        <dbReference type="ChEBI" id="CHEBI:29985"/>
        <dbReference type="ChEBI" id="CHEBI:30616"/>
        <dbReference type="ChEBI" id="CHEBI:43474"/>
        <dbReference type="ChEBI" id="CHEBI:58359"/>
        <dbReference type="ChEBI" id="CHEBI:60033"/>
        <dbReference type="ChEBI" id="CHEBI:62233"/>
        <dbReference type="ChEBI" id="CHEBI:456216"/>
        <dbReference type="EC" id="6.3.5.13"/>
    </reaction>
</comment>
<sequence>MAISNLFKRVLLVPILVSSRLLVLGLRLSKRGSGTALPGLIVSQYFPFAFEALISQIPNVIVITGTNGKTTTQTILNSLLGQSPEVKLLRNGAGANLLQGILSELMRQANFLGSLDFTHAVLEVEEATLPRIAKALKPKIIAVTNLYRDQLDAYGEIDITEAYIRDGIAQSPKAIAVVNGDDPRTSRLADGLGNETHYVSLPPEYTDSLPYEGETRNTDAIATNILRAKNIRINDDLTTRFDVVGTVGNQDLQYDDAQISSPGFFHVYNALTAITIGKLLNIDDQKLMQGLKAFEPAFGRGELLVKTDGKKSINYRLLLIKNPASFTLNLDLLRKIPRLRLILAINDNTADSKDVSWLWDSELELLNKANIDWVICTGVRAKDMHLRLKYAFTASDHNISTVESIQSAIAQSFEKAGDGDTVCVMPTYTSMLEFRKLMGLMLN</sequence>
<protein>
    <recommendedName>
        <fullName evidence="1">Lipid II isoglutaminyl synthase (glutamine-hydrolyzing) subunit MurT</fullName>
        <ecNumber evidence="1">6.3.5.13</ecNumber>
    </recommendedName>
</protein>
<organism evidence="4 5">
    <name type="scientific">Acaryochloris thomasi RCC1774</name>
    <dbReference type="NCBI Taxonomy" id="1764569"/>
    <lineage>
        <taxon>Bacteria</taxon>
        <taxon>Bacillati</taxon>
        <taxon>Cyanobacteriota</taxon>
        <taxon>Cyanophyceae</taxon>
        <taxon>Acaryochloridales</taxon>
        <taxon>Acaryochloridaceae</taxon>
        <taxon>Acaryochloris</taxon>
        <taxon>Acaryochloris thomasi</taxon>
    </lineage>
</organism>
<evidence type="ECO:0000256" key="1">
    <source>
        <dbReference type="HAMAP-Rule" id="MF_02214"/>
    </source>
</evidence>
<dbReference type="OrthoDB" id="9803907at2"/>
<dbReference type="Gene3D" id="3.40.1190.10">
    <property type="entry name" value="Mur-like, catalytic domain"/>
    <property type="match status" value="1"/>
</dbReference>
<name>A0A2W1JTR3_9CYAN</name>
<dbReference type="EMBL" id="PQWO01000011">
    <property type="protein sequence ID" value="PZD72281.1"/>
    <property type="molecule type" value="Genomic_DNA"/>
</dbReference>
<keyword evidence="1" id="KW-0479">Metal-binding</keyword>
<feature type="active site" evidence="1">
    <location>
        <position position="354"/>
    </location>
</feature>
<dbReference type="PANTHER" id="PTHR23135">
    <property type="entry name" value="MUR LIGASE FAMILY MEMBER"/>
    <property type="match status" value="1"/>
</dbReference>
<dbReference type="InterPro" id="IPR013221">
    <property type="entry name" value="Mur_ligase_cen"/>
</dbReference>
<dbReference type="SUPFAM" id="SSF53623">
    <property type="entry name" value="MurD-like peptide ligases, catalytic domain"/>
    <property type="match status" value="1"/>
</dbReference>
<comment type="function">
    <text evidence="1">The lipid II isoglutaminyl synthase complex catalyzes the formation of alpha-D-isoglutamine in the cell wall lipid II stem peptide. The MurT subunit catalyzes the ATP-dependent amidation of D-glutamate residue of lipid II, converting it to an isoglutamine residue.</text>
</comment>
<dbReference type="GO" id="GO:0140282">
    <property type="term" value="F:carbon-nitrogen ligase activity on lipid II"/>
    <property type="evidence" value="ECO:0007669"/>
    <property type="project" value="UniProtKB-UniRule"/>
</dbReference>
<keyword evidence="1" id="KW-0573">Peptidoglycan synthesis</keyword>
<comment type="pathway">
    <text evidence="1">Cell wall biogenesis; peptidoglycan biosynthesis.</text>
</comment>
<comment type="catalytic activity">
    <reaction evidence="1">
        <text>beta-D-GlcNAc-(1-&gt;4)-Mur2Ac(oyl-L-Ala-gamma-D-Glu-L-Lys-D-Ala-D-Ala)-di-trans,octa-cis-undecaprenyl diphosphate + ATP = beta-D-GlcNAc-(1-&gt;4)-Mur2Ac(oyl-L-Ala-gamma-D-O-P-Glu-L-Lys-D-Ala-D-Ala)-di-trans,octa-cis-undecaprenyl diphosphate + ADP</text>
        <dbReference type="Rhea" id="RHEA:59488"/>
        <dbReference type="ChEBI" id="CHEBI:30616"/>
        <dbReference type="ChEBI" id="CHEBI:60033"/>
        <dbReference type="ChEBI" id="CHEBI:143132"/>
        <dbReference type="ChEBI" id="CHEBI:456216"/>
    </reaction>
</comment>
<evidence type="ECO:0000313" key="5">
    <source>
        <dbReference type="Proteomes" id="UP000248857"/>
    </source>
</evidence>
<dbReference type="InterPro" id="IPR043703">
    <property type="entry name" value="Lipid_II_synth_MurT"/>
</dbReference>
<dbReference type="GO" id="GO:0046872">
    <property type="term" value="F:metal ion binding"/>
    <property type="evidence" value="ECO:0007669"/>
    <property type="project" value="UniProtKB-KW"/>
</dbReference>
<gene>
    <name evidence="4" type="primary">murD_1</name>
    <name evidence="1" type="synonym">murT</name>
    <name evidence="4" type="ORF">C1752_03868</name>
</gene>
<dbReference type="InterPro" id="IPR013564">
    <property type="entry name" value="MurT_C"/>
</dbReference>
<dbReference type="InterPro" id="IPR036565">
    <property type="entry name" value="Mur-like_cat_sf"/>
</dbReference>
<keyword evidence="1" id="KW-0133">Cell shape</keyword>
<feature type="domain" description="Lipid II isoglutaminyl synthase (glutamine-hydrolyzing) subunit MurT C-terminal" evidence="3">
    <location>
        <begin position="319"/>
        <end position="431"/>
    </location>
</feature>
<dbReference type="UniPathway" id="UPA00219"/>